<feature type="region of interest" description="Disordered" evidence="8">
    <location>
        <begin position="294"/>
        <end position="324"/>
    </location>
</feature>
<sequence>MAWDSSSFAWEWDAETFHPPASGAGADYRKSTENNHPPETGLCVGKNGIHINKKIGPALATKSTISLHVHDSSQSNWSTSPRIYGHANGLNGDVVHSATSSAKHNGRQVDWHINKHENNSCREGGLVAVGEMASSTKQERLHVDWHCNQQAAKFIKEENSTVFPAPSSAPNNSNISWLHVNGFLNLDSENTYNMKSRDGMIGPDNVARAVTGVIPIVTTCTGIGNGSITCNDNFESIQNSRKVPEKENGGSSQKIRYAFAHVLDAGTQQCSLTERGHQQNAVSKEEMQLSAVKVVKGTSSTSKDSGTQQIDEQHSSNATGSAGSGDSFIGLHLGKRTYSHDGLKATANKSAQKAVLPPKRSRTAVSLPRCQVEGCKLDLTSAKDYHRRHKVCEPHSKAGKVVVAGREQRFCQQCSRFHSLSEFDEAKRSCRRRLAGHNERRRKPQPDPLTLHARLHSTFEDWPFLHHSRLSRMPLFWQDPGEIRSNGIWPRMISGLYGNQSVCDYGIQESVTERGLVKNLSQRSLGYHDKVSMLLQSPKLLRQTSAGYERAQNYSAGGLDGLMGDGLTLAPSSGVLPGLDTTPVTRGVTRVSDSGRALSLLSLQTQGSHDSDVWIPDPLGLANSAAAFGHEIGHHEEVFGPQQFLIQGAPQYFNDVSVEKSLVPLSLSNSQPHSDGAHLGPLISFERDIDDCSVVHDLDRQTSNHPSFALLPFHQEDGLSQVGRHEDAG</sequence>
<evidence type="ECO:0000256" key="6">
    <source>
        <dbReference type="ARBA" id="ARBA00023242"/>
    </source>
</evidence>
<keyword evidence="3 7" id="KW-0863">Zinc-finger</keyword>
<keyword evidence="6" id="KW-0539">Nucleus</keyword>
<proteinExistence type="predicted"/>
<dbReference type="InterPro" id="IPR036893">
    <property type="entry name" value="SBP_sf"/>
</dbReference>
<dbReference type="Gene3D" id="4.10.1100.10">
    <property type="entry name" value="Transcription factor, SBP-box domain"/>
    <property type="match status" value="1"/>
</dbReference>
<evidence type="ECO:0000256" key="1">
    <source>
        <dbReference type="ARBA" id="ARBA00004123"/>
    </source>
</evidence>
<keyword evidence="4" id="KW-0862">Zinc</keyword>
<comment type="caution">
    <text evidence="10">The sequence shown here is derived from an EMBL/GenBank/DDBJ whole genome shotgun (WGS) entry which is preliminary data.</text>
</comment>
<dbReference type="Proteomes" id="UP000825935">
    <property type="component" value="Chromosome 20"/>
</dbReference>
<evidence type="ECO:0000313" key="11">
    <source>
        <dbReference type="Proteomes" id="UP000825935"/>
    </source>
</evidence>
<evidence type="ECO:0000256" key="5">
    <source>
        <dbReference type="ARBA" id="ARBA00023163"/>
    </source>
</evidence>
<dbReference type="OrthoDB" id="514967at2759"/>
<organism evidence="10 11">
    <name type="scientific">Ceratopteris richardii</name>
    <name type="common">Triangle waterfern</name>
    <dbReference type="NCBI Taxonomy" id="49495"/>
    <lineage>
        <taxon>Eukaryota</taxon>
        <taxon>Viridiplantae</taxon>
        <taxon>Streptophyta</taxon>
        <taxon>Embryophyta</taxon>
        <taxon>Tracheophyta</taxon>
        <taxon>Polypodiopsida</taxon>
        <taxon>Polypodiidae</taxon>
        <taxon>Polypodiales</taxon>
        <taxon>Pteridineae</taxon>
        <taxon>Pteridaceae</taxon>
        <taxon>Parkerioideae</taxon>
        <taxon>Ceratopteris</taxon>
    </lineage>
</organism>
<dbReference type="AlphaFoldDB" id="A0A8T2SDQ8"/>
<evidence type="ECO:0000256" key="3">
    <source>
        <dbReference type="ARBA" id="ARBA00022771"/>
    </source>
</evidence>
<dbReference type="GO" id="GO:0008270">
    <property type="term" value="F:zinc ion binding"/>
    <property type="evidence" value="ECO:0007669"/>
    <property type="project" value="UniProtKB-KW"/>
</dbReference>
<dbReference type="InterPro" id="IPR004333">
    <property type="entry name" value="SBP_dom"/>
</dbReference>
<evidence type="ECO:0000313" key="10">
    <source>
        <dbReference type="EMBL" id="KAH7331240.1"/>
    </source>
</evidence>
<evidence type="ECO:0000256" key="8">
    <source>
        <dbReference type="SAM" id="MobiDB-lite"/>
    </source>
</evidence>
<dbReference type="InterPro" id="IPR044817">
    <property type="entry name" value="SBP-like"/>
</dbReference>
<evidence type="ECO:0000256" key="7">
    <source>
        <dbReference type="PROSITE-ProRule" id="PRU00470"/>
    </source>
</evidence>
<dbReference type="Pfam" id="PF03110">
    <property type="entry name" value="SBP"/>
    <property type="match status" value="1"/>
</dbReference>
<gene>
    <name evidence="10" type="ORF">KP509_20G021600</name>
</gene>
<dbReference type="SUPFAM" id="SSF103612">
    <property type="entry name" value="SBT domain"/>
    <property type="match status" value="1"/>
</dbReference>
<name>A0A8T2SDQ8_CERRI</name>
<accession>A0A8T2SDQ8</accession>
<comment type="subcellular location">
    <subcellularLocation>
        <location evidence="1">Nucleus</location>
    </subcellularLocation>
</comment>
<protein>
    <recommendedName>
        <fullName evidence="9">SBP-type domain-containing protein</fullName>
    </recommendedName>
</protein>
<feature type="compositionally biased region" description="Low complexity" evidence="8">
    <location>
        <begin position="294"/>
        <end position="307"/>
    </location>
</feature>
<dbReference type="EMBL" id="CM035425">
    <property type="protein sequence ID" value="KAH7331240.1"/>
    <property type="molecule type" value="Genomic_DNA"/>
</dbReference>
<keyword evidence="5" id="KW-0804">Transcription</keyword>
<dbReference type="PANTHER" id="PTHR31251:SF169">
    <property type="entry name" value="SQUAMOSA PROMOTER-BINDING-LIKE PROTEIN 8"/>
    <property type="match status" value="1"/>
</dbReference>
<dbReference type="GO" id="GO:0003677">
    <property type="term" value="F:DNA binding"/>
    <property type="evidence" value="ECO:0007669"/>
    <property type="project" value="InterPro"/>
</dbReference>
<dbReference type="PANTHER" id="PTHR31251">
    <property type="entry name" value="SQUAMOSA PROMOTER-BINDING-LIKE PROTEIN 4"/>
    <property type="match status" value="1"/>
</dbReference>
<reference evidence="10" key="1">
    <citation type="submission" date="2021-08" db="EMBL/GenBank/DDBJ databases">
        <title>WGS assembly of Ceratopteris richardii.</title>
        <authorList>
            <person name="Marchant D.B."/>
            <person name="Chen G."/>
            <person name="Jenkins J."/>
            <person name="Shu S."/>
            <person name="Leebens-Mack J."/>
            <person name="Grimwood J."/>
            <person name="Schmutz J."/>
            <person name="Soltis P."/>
            <person name="Soltis D."/>
            <person name="Chen Z.-H."/>
        </authorList>
    </citation>
    <scope>NUCLEOTIDE SEQUENCE</scope>
    <source>
        <strain evidence="10">Whitten #5841</strain>
        <tissue evidence="10">Leaf</tissue>
    </source>
</reference>
<evidence type="ECO:0000259" key="9">
    <source>
        <dbReference type="PROSITE" id="PS51141"/>
    </source>
</evidence>
<keyword evidence="11" id="KW-1185">Reference proteome</keyword>
<evidence type="ECO:0000256" key="2">
    <source>
        <dbReference type="ARBA" id="ARBA00022723"/>
    </source>
</evidence>
<dbReference type="GO" id="GO:0005634">
    <property type="term" value="C:nucleus"/>
    <property type="evidence" value="ECO:0007669"/>
    <property type="project" value="UniProtKB-SubCell"/>
</dbReference>
<feature type="domain" description="SBP-type" evidence="9">
    <location>
        <begin position="367"/>
        <end position="444"/>
    </location>
</feature>
<keyword evidence="2" id="KW-0479">Metal-binding</keyword>
<dbReference type="FunFam" id="4.10.1100.10:FF:000001">
    <property type="entry name" value="Squamosa promoter-binding-like protein 14"/>
    <property type="match status" value="1"/>
</dbReference>
<evidence type="ECO:0000256" key="4">
    <source>
        <dbReference type="ARBA" id="ARBA00022833"/>
    </source>
</evidence>
<dbReference type="PROSITE" id="PS51141">
    <property type="entry name" value="ZF_SBP"/>
    <property type="match status" value="1"/>
</dbReference>